<dbReference type="OrthoDB" id="273556at2759"/>
<keyword evidence="1" id="KW-0479">Metal-binding</keyword>
<feature type="domain" description="UBP-type" evidence="8">
    <location>
        <begin position="264"/>
        <end position="374"/>
    </location>
</feature>
<evidence type="ECO:0000256" key="3">
    <source>
        <dbReference type="ARBA" id="ARBA00022833"/>
    </source>
</evidence>
<dbReference type="GO" id="GO:0043130">
    <property type="term" value="F:ubiquitin binding"/>
    <property type="evidence" value="ECO:0007669"/>
    <property type="project" value="EnsemblFungi"/>
</dbReference>
<evidence type="ECO:0000313" key="9">
    <source>
        <dbReference type="EMBL" id="ODV78081.1"/>
    </source>
</evidence>
<evidence type="ECO:0000313" key="10">
    <source>
        <dbReference type="Proteomes" id="UP000094285"/>
    </source>
</evidence>
<dbReference type="InterPro" id="IPR001841">
    <property type="entry name" value="Znf_RING"/>
</dbReference>
<dbReference type="Proteomes" id="UP000094285">
    <property type="component" value="Unassembled WGS sequence"/>
</dbReference>
<name>A0A1E4SEY3_9ASCO</name>
<dbReference type="CDD" id="cd12717">
    <property type="entry name" value="RRM_ETP1"/>
    <property type="match status" value="1"/>
</dbReference>
<dbReference type="EMBL" id="KV453914">
    <property type="protein sequence ID" value="ODV78081.1"/>
    <property type="molecule type" value="Genomic_DNA"/>
</dbReference>
<sequence length="559" mass="63545">MIGTDSYHITIDITTSEDGHKFADYRYSDIEVTTISAQPSMSQDPKEPIEPIKAQLLGNGVIRLFREFEEEDISLTPVQNDNVGDGTMVAILAVPTYFTATDLLGFIGENHMKYVSHLRLLKSEKPNRFLVLIKFRDIINAAEFQFQFDGKPFNSMEPQKCHVVYVKSVKMEYETGKIDDSNSLIPFLLADPFTAETEMSSPSNTLIELPTCPVCLERMDSEVTGLLTIPCQHTFHCQCLSKWKDDSCPICRYSNNFSNQQVRRSARRLSLFSMQRRPQLSSLNSSIPEVPDATEKCMGCTTTSGLWICLVCGNIGCGRYSPEQHSLNHFINTGHCFAMELDTSRVWDYAGDNYVHRLVTNESDGKLVELPEKQNKPGYLSSSDKADEVDFEYSQLLISQLASQREYYESLLNEREAPKSRKGSRLSSVDNRMMELENRLKDLTLEFTQLSDGLIPSLQSKIQAKDSKLEKISTELNQSNSLNEALSKKVDYLQEINDQLKGDIKTLNEEKQGLSEQVNDLMFFLDSQEKFKNEPEDVRDGTVVVQQKPTRKALRKKKK</sequence>
<dbReference type="Pfam" id="PF02148">
    <property type="entry name" value="zf-UBP"/>
    <property type="match status" value="1"/>
</dbReference>
<evidence type="ECO:0000256" key="4">
    <source>
        <dbReference type="PROSITE-ProRule" id="PRU00502"/>
    </source>
</evidence>
<feature type="coiled-coil region" evidence="5">
    <location>
        <begin position="426"/>
        <end position="517"/>
    </location>
</feature>
<feature type="region of interest" description="Disordered" evidence="6">
    <location>
        <begin position="534"/>
        <end position="559"/>
    </location>
</feature>
<dbReference type="InterPro" id="IPR047243">
    <property type="entry name" value="RING-H2_BRAP2"/>
</dbReference>
<keyword evidence="10" id="KW-1185">Reference proteome</keyword>
<dbReference type="GO" id="GO:0061630">
    <property type="term" value="F:ubiquitin protein ligase activity"/>
    <property type="evidence" value="ECO:0007669"/>
    <property type="project" value="TreeGrafter"/>
</dbReference>
<keyword evidence="2 4" id="KW-0863">Zinc-finger</keyword>
<dbReference type="RefSeq" id="XP_020063203.1">
    <property type="nucleotide sequence ID" value="XM_020208294.1"/>
</dbReference>
<dbReference type="GeneID" id="30982431"/>
<dbReference type="PANTHER" id="PTHR24007">
    <property type="entry name" value="BRCA1-ASSOCIATED PROTEIN"/>
    <property type="match status" value="1"/>
</dbReference>
<dbReference type="STRING" id="984487.A0A1E4SEY3"/>
<organism evidence="9 10">
    <name type="scientific">Suhomyces tanzawaensis NRRL Y-17324</name>
    <dbReference type="NCBI Taxonomy" id="984487"/>
    <lineage>
        <taxon>Eukaryota</taxon>
        <taxon>Fungi</taxon>
        <taxon>Dikarya</taxon>
        <taxon>Ascomycota</taxon>
        <taxon>Saccharomycotina</taxon>
        <taxon>Pichiomycetes</taxon>
        <taxon>Debaryomycetaceae</taxon>
        <taxon>Suhomyces</taxon>
    </lineage>
</organism>
<keyword evidence="3" id="KW-0862">Zinc</keyword>
<dbReference type="GO" id="GO:0008270">
    <property type="term" value="F:zinc ion binding"/>
    <property type="evidence" value="ECO:0007669"/>
    <property type="project" value="UniProtKB-KW"/>
</dbReference>
<dbReference type="PANTHER" id="PTHR24007:SF7">
    <property type="entry name" value="BRCA1-ASSOCIATED PROTEIN"/>
    <property type="match status" value="1"/>
</dbReference>
<evidence type="ECO:0000259" key="7">
    <source>
        <dbReference type="PROSITE" id="PS50089"/>
    </source>
</evidence>
<feature type="compositionally biased region" description="Basic residues" evidence="6">
    <location>
        <begin position="549"/>
        <end position="559"/>
    </location>
</feature>
<dbReference type="Gene3D" id="3.30.40.10">
    <property type="entry name" value="Zinc/RING finger domain, C3HC4 (zinc finger)"/>
    <property type="match status" value="2"/>
</dbReference>
<dbReference type="GO" id="GO:0016567">
    <property type="term" value="P:protein ubiquitination"/>
    <property type="evidence" value="ECO:0007669"/>
    <property type="project" value="TreeGrafter"/>
</dbReference>
<dbReference type="GO" id="GO:0008139">
    <property type="term" value="F:nuclear localization sequence binding"/>
    <property type="evidence" value="ECO:0007669"/>
    <property type="project" value="EnsemblFungi"/>
</dbReference>
<evidence type="ECO:0000256" key="5">
    <source>
        <dbReference type="SAM" id="Coils"/>
    </source>
</evidence>
<dbReference type="SUPFAM" id="SSF57850">
    <property type="entry name" value="RING/U-box"/>
    <property type="match status" value="2"/>
</dbReference>
<dbReference type="InterPro" id="IPR001607">
    <property type="entry name" value="Znf_UBP"/>
</dbReference>
<accession>A0A1E4SEY3</accession>
<keyword evidence="5" id="KW-0175">Coiled coil</keyword>
<dbReference type="GO" id="GO:0007265">
    <property type="term" value="P:Ras protein signal transduction"/>
    <property type="evidence" value="ECO:0007669"/>
    <property type="project" value="TreeGrafter"/>
</dbReference>
<dbReference type="SMART" id="SM00290">
    <property type="entry name" value="ZnF_UBP"/>
    <property type="match status" value="1"/>
</dbReference>
<proteinExistence type="predicted"/>
<dbReference type="PROSITE" id="PS50089">
    <property type="entry name" value="ZF_RING_2"/>
    <property type="match status" value="1"/>
</dbReference>
<feature type="domain" description="RING-type" evidence="7">
    <location>
        <begin position="212"/>
        <end position="252"/>
    </location>
</feature>
<protein>
    <submittedName>
        <fullName evidence="9">Putative RING finger protein</fullName>
    </submittedName>
</protein>
<gene>
    <name evidence="9" type="ORF">CANTADRAFT_295473</name>
</gene>
<evidence type="ECO:0000259" key="8">
    <source>
        <dbReference type="PROSITE" id="PS50271"/>
    </source>
</evidence>
<dbReference type="Pfam" id="PF07576">
    <property type="entry name" value="BRAP2"/>
    <property type="match status" value="1"/>
</dbReference>
<dbReference type="GO" id="GO:0005737">
    <property type="term" value="C:cytoplasm"/>
    <property type="evidence" value="ECO:0007669"/>
    <property type="project" value="TreeGrafter"/>
</dbReference>
<evidence type="ECO:0000256" key="6">
    <source>
        <dbReference type="SAM" id="MobiDB-lite"/>
    </source>
</evidence>
<dbReference type="PROSITE" id="PS50271">
    <property type="entry name" value="ZF_UBP"/>
    <property type="match status" value="1"/>
</dbReference>
<dbReference type="InterPro" id="IPR011422">
    <property type="entry name" value="BRAP2/ETP1_RRM"/>
</dbReference>
<dbReference type="InterPro" id="IPR013083">
    <property type="entry name" value="Znf_RING/FYVE/PHD"/>
</dbReference>
<dbReference type="AlphaFoldDB" id="A0A1E4SEY3"/>
<dbReference type="GO" id="GO:0045471">
    <property type="term" value="P:response to ethanol"/>
    <property type="evidence" value="ECO:0007669"/>
    <property type="project" value="EnsemblFungi"/>
</dbReference>
<dbReference type="SMART" id="SM00184">
    <property type="entry name" value="RING"/>
    <property type="match status" value="1"/>
</dbReference>
<dbReference type="InterPro" id="IPR034931">
    <property type="entry name" value="ETP1_RRM"/>
</dbReference>
<reference evidence="10" key="1">
    <citation type="submission" date="2016-05" db="EMBL/GenBank/DDBJ databases">
        <title>Comparative genomics of biotechnologically important yeasts.</title>
        <authorList>
            <consortium name="DOE Joint Genome Institute"/>
            <person name="Riley R."/>
            <person name="Haridas S."/>
            <person name="Wolfe K.H."/>
            <person name="Lopes M.R."/>
            <person name="Hittinger C.T."/>
            <person name="Goker M."/>
            <person name="Salamov A."/>
            <person name="Wisecaver J."/>
            <person name="Long T.M."/>
            <person name="Aerts A.L."/>
            <person name="Barry K."/>
            <person name="Choi C."/>
            <person name="Clum A."/>
            <person name="Coughlan A.Y."/>
            <person name="Deshpande S."/>
            <person name="Douglass A.P."/>
            <person name="Hanson S.J."/>
            <person name="Klenk H.-P."/>
            <person name="Labutti K."/>
            <person name="Lapidus A."/>
            <person name="Lindquist E."/>
            <person name="Lipzen A."/>
            <person name="Meier-Kolthoff J.P."/>
            <person name="Ohm R.A."/>
            <person name="Otillar R.P."/>
            <person name="Pangilinan J."/>
            <person name="Peng Y."/>
            <person name="Rokas A."/>
            <person name="Rosa C.A."/>
            <person name="Scheuner C."/>
            <person name="Sibirny A.A."/>
            <person name="Slot J.C."/>
            <person name="Stielow J.B."/>
            <person name="Sun H."/>
            <person name="Kurtzman C.P."/>
            <person name="Blackwell M."/>
            <person name="Grigoriev I.V."/>
            <person name="Jeffries T.W."/>
        </authorList>
    </citation>
    <scope>NUCLEOTIDE SEQUENCE [LARGE SCALE GENOMIC DNA]</scope>
    <source>
        <strain evidence="10">NRRL Y-17324</strain>
    </source>
</reference>
<dbReference type="Pfam" id="PF13639">
    <property type="entry name" value="zf-RING_2"/>
    <property type="match status" value="1"/>
</dbReference>
<evidence type="ECO:0000256" key="2">
    <source>
        <dbReference type="ARBA" id="ARBA00022771"/>
    </source>
</evidence>
<dbReference type="CDD" id="cd16457">
    <property type="entry name" value="RING-H2_BRAP2"/>
    <property type="match status" value="1"/>
</dbReference>
<evidence type="ECO:0000256" key="1">
    <source>
        <dbReference type="ARBA" id="ARBA00022723"/>
    </source>
</evidence>